<keyword evidence="2" id="KW-1185">Reference proteome</keyword>
<evidence type="ECO:0000313" key="2">
    <source>
        <dbReference type="Proteomes" id="UP001168990"/>
    </source>
</evidence>
<gene>
    <name evidence="1" type="ORF">PV328_008047</name>
</gene>
<dbReference type="AlphaFoldDB" id="A0AA39C9Z1"/>
<evidence type="ECO:0000313" key="1">
    <source>
        <dbReference type="EMBL" id="KAK0160661.1"/>
    </source>
</evidence>
<comment type="caution">
    <text evidence="1">The sequence shown here is derived from an EMBL/GenBank/DDBJ whole genome shotgun (WGS) entry which is preliminary data.</text>
</comment>
<protein>
    <submittedName>
        <fullName evidence="1">Uncharacterized protein</fullName>
    </submittedName>
</protein>
<dbReference type="Proteomes" id="UP001168990">
    <property type="component" value="Unassembled WGS sequence"/>
</dbReference>
<accession>A0AA39C9Z1</accession>
<reference evidence="1" key="2">
    <citation type="submission" date="2023-03" db="EMBL/GenBank/DDBJ databases">
        <authorList>
            <person name="Inwood S.N."/>
            <person name="Skelly J.G."/>
            <person name="Guhlin J."/>
            <person name="Harrop T.W.R."/>
            <person name="Goldson S.G."/>
            <person name="Dearden P.K."/>
        </authorList>
    </citation>
    <scope>NUCLEOTIDE SEQUENCE</scope>
    <source>
        <strain evidence="1">Irish</strain>
        <tissue evidence="1">Whole body</tissue>
    </source>
</reference>
<name>A0AA39C9Z1_9HYME</name>
<reference evidence="1" key="1">
    <citation type="journal article" date="2023" name="bioRxiv">
        <title>Scaffold-level genome assemblies of two parasitoid biocontrol wasps reveal the parthenogenesis mechanism and an associated novel virus.</title>
        <authorList>
            <person name="Inwood S."/>
            <person name="Skelly J."/>
            <person name="Guhlin J."/>
            <person name="Harrop T."/>
            <person name="Goldson S."/>
            <person name="Dearden P."/>
        </authorList>
    </citation>
    <scope>NUCLEOTIDE SEQUENCE</scope>
    <source>
        <strain evidence="1">Irish</strain>
        <tissue evidence="1">Whole body</tissue>
    </source>
</reference>
<sequence length="104" mass="11469">MSAAAAAAIIATFKELFRAYWTKQKLSPTLLQSRDYTVQVKNIFGMWDPASMVIKKTINSPRGRRATSNFGIAAGCRLGPVVAGGKCTPIAEYCRISDWTQLKR</sequence>
<organism evidence="1 2">
    <name type="scientific">Microctonus aethiopoides</name>
    <dbReference type="NCBI Taxonomy" id="144406"/>
    <lineage>
        <taxon>Eukaryota</taxon>
        <taxon>Metazoa</taxon>
        <taxon>Ecdysozoa</taxon>
        <taxon>Arthropoda</taxon>
        <taxon>Hexapoda</taxon>
        <taxon>Insecta</taxon>
        <taxon>Pterygota</taxon>
        <taxon>Neoptera</taxon>
        <taxon>Endopterygota</taxon>
        <taxon>Hymenoptera</taxon>
        <taxon>Apocrita</taxon>
        <taxon>Ichneumonoidea</taxon>
        <taxon>Braconidae</taxon>
        <taxon>Euphorinae</taxon>
        <taxon>Microctonus</taxon>
    </lineage>
</organism>
<dbReference type="EMBL" id="JAQQBS010001423">
    <property type="protein sequence ID" value="KAK0160661.1"/>
    <property type="molecule type" value="Genomic_DNA"/>
</dbReference>
<proteinExistence type="predicted"/>